<sequence>MDYFSRFNMRYGTEYIEPNNYLSQKVPLVYFCDYLRAKEPSNPNFLLVFKNKDNIQPIPMLEKASSILNLILEFTFSVHFGKLNYTQKASKNNLVMVCVPRSRKEGELTDTQKYFRKTVSDFAKNHPLIGDATSAIIRIKNTATTHLSRGAYATDGNMPYPGITKDTCYIDESQIKGKYVILVDDIYTKSVNVVEDCAQALLDYGAYKVMVFTIAKTKKFEVNLDELF</sequence>
<accession>A0A4R2MUM1</accession>
<dbReference type="InterPro" id="IPR029057">
    <property type="entry name" value="PRTase-like"/>
</dbReference>
<dbReference type="Proteomes" id="UP000294841">
    <property type="component" value="Unassembled WGS sequence"/>
</dbReference>
<reference evidence="1 2" key="1">
    <citation type="submission" date="2019-03" db="EMBL/GenBank/DDBJ databases">
        <title>Genomic Encyclopedia of Type Strains, Phase IV (KMG-IV): sequencing the most valuable type-strain genomes for metagenomic binning, comparative biology and taxonomic classification.</title>
        <authorList>
            <person name="Goeker M."/>
        </authorList>
    </citation>
    <scope>NUCLEOTIDE SEQUENCE [LARGE SCALE GENOMIC DNA]</scope>
    <source>
        <strain evidence="1 2">DSM 28231</strain>
    </source>
</reference>
<dbReference type="OrthoDB" id="9779910at2"/>
<evidence type="ECO:0008006" key="3">
    <source>
        <dbReference type="Google" id="ProtNLM"/>
    </source>
</evidence>
<dbReference type="SUPFAM" id="SSF53271">
    <property type="entry name" value="PRTase-like"/>
    <property type="match status" value="1"/>
</dbReference>
<name>A0A4R2MUM1_9PAST</name>
<protein>
    <recommendedName>
        <fullName evidence="3">Phosphoribosyl transferase-like protein</fullName>
    </recommendedName>
</protein>
<evidence type="ECO:0000313" key="2">
    <source>
        <dbReference type="Proteomes" id="UP000294841"/>
    </source>
</evidence>
<keyword evidence="2" id="KW-1185">Reference proteome</keyword>
<dbReference type="RefSeq" id="WP_132024537.1">
    <property type="nucleotide sequence ID" value="NZ_CP016605.1"/>
</dbReference>
<gene>
    <name evidence="1" type="ORF">EV697_10627</name>
</gene>
<proteinExistence type="predicted"/>
<dbReference type="EMBL" id="SLXI01000006">
    <property type="protein sequence ID" value="TCP11673.1"/>
    <property type="molecule type" value="Genomic_DNA"/>
</dbReference>
<dbReference type="AlphaFoldDB" id="A0A4R2MUM1"/>
<dbReference type="Gene3D" id="3.40.50.2020">
    <property type="match status" value="1"/>
</dbReference>
<dbReference type="CDD" id="cd06223">
    <property type="entry name" value="PRTases_typeI"/>
    <property type="match status" value="1"/>
</dbReference>
<evidence type="ECO:0000313" key="1">
    <source>
        <dbReference type="EMBL" id="TCP11673.1"/>
    </source>
</evidence>
<organism evidence="1 2">
    <name type="scientific">Bisgaardia hudsonensis</name>
    <dbReference type="NCBI Taxonomy" id="109472"/>
    <lineage>
        <taxon>Bacteria</taxon>
        <taxon>Pseudomonadati</taxon>
        <taxon>Pseudomonadota</taxon>
        <taxon>Gammaproteobacteria</taxon>
        <taxon>Pasteurellales</taxon>
        <taxon>Pasteurellaceae</taxon>
        <taxon>Bisgaardia</taxon>
    </lineage>
</organism>
<comment type="caution">
    <text evidence="1">The sequence shown here is derived from an EMBL/GenBank/DDBJ whole genome shotgun (WGS) entry which is preliminary data.</text>
</comment>
<dbReference type="InterPro" id="IPR000836">
    <property type="entry name" value="PRTase_dom"/>
</dbReference>